<comment type="subcellular location">
    <subcellularLocation>
        <location evidence="9">Cytoplasm</location>
    </subcellularLocation>
    <subcellularLocation>
        <location evidence="9">Nucleus</location>
    </subcellularLocation>
    <text evidence="9">Predominantly cytoplasmic.</text>
</comment>
<feature type="region of interest" description="Disordered" evidence="10">
    <location>
        <begin position="70"/>
        <end position="105"/>
    </location>
</feature>
<keyword evidence="1 9" id="KW-0963">Cytoplasm</keyword>
<keyword evidence="12" id="KW-1185">Reference proteome</keyword>
<feature type="binding site" evidence="9">
    <location>
        <position position="337"/>
    </location>
    <ligand>
        <name>a ribonucleoside 5'-phosphate</name>
        <dbReference type="ChEBI" id="CHEBI:58043"/>
    </ligand>
</feature>
<dbReference type="InterPro" id="IPR000850">
    <property type="entry name" value="Adenylat/UMP-CMP_kin"/>
</dbReference>
<evidence type="ECO:0000256" key="10">
    <source>
        <dbReference type="SAM" id="MobiDB-lite"/>
    </source>
</evidence>
<proteinExistence type="inferred from homology"/>
<name>V5EUJ8_KALBG</name>
<dbReference type="GO" id="GO:0033862">
    <property type="term" value="F:UMP kinase activity"/>
    <property type="evidence" value="ECO:0007669"/>
    <property type="project" value="RHEA"/>
</dbReference>
<feature type="binding site" evidence="9">
    <location>
        <position position="326"/>
    </location>
    <ligand>
        <name>a ribonucleoside 5'-phosphate</name>
        <dbReference type="ChEBI" id="CHEBI:58043"/>
    </ligand>
</feature>
<dbReference type="SUPFAM" id="SSF52540">
    <property type="entry name" value="P-loop containing nucleoside triphosphate hydrolases"/>
    <property type="match status" value="1"/>
</dbReference>
<evidence type="ECO:0000256" key="6">
    <source>
        <dbReference type="ARBA" id="ARBA00022975"/>
    </source>
</evidence>
<dbReference type="InterPro" id="IPR033690">
    <property type="entry name" value="Adenylat_kinase_CS"/>
</dbReference>
<sequence>MLLATRSAKSIRLARFDRLPVFSSGIQHRLVARTYASKPQKDHPSPVGFAVIAIAAFGAFAYISRTRHDDPEKHLREKRIPHPNPLIPPRSQEPQPVEHRHTSPKINWNNTLLGRMGLFDKFKHKKDGKTSPSDAGSAVGAAPAIDAAEPTASAPAAGAGTAEKDTPRFDSSKVTVVFVLGGPGAGKGTQCARLVEDYGFVHLSAGDLLRAEQKREGSQYGAMIADYIKEGKIVPMEVTVALLSNAIGEALSRQGATEAGHTIPEQHKDKWTDGKGRFLVDGFPRKMDQAIKFDESVCLSKFVLFLQCSEEVMLERLLERGKTSGRADDNMESIKKRFQTFVETSMPVVDHYRKQDRVVEVDSIKPADQVYAEIKEAMDRTFAKYGQ</sequence>
<dbReference type="InterPro" id="IPR027417">
    <property type="entry name" value="P-loop_NTPase"/>
</dbReference>
<feature type="binding site" evidence="9">
    <location>
        <begin position="184"/>
        <end position="189"/>
    </location>
    <ligand>
        <name>ATP</name>
        <dbReference type="ChEBI" id="CHEBI:30616"/>
    </ligand>
</feature>
<feature type="binding site" evidence="9">
    <location>
        <position position="365"/>
    </location>
    <ligand>
        <name>ATP</name>
        <dbReference type="ChEBI" id="CHEBI:30616"/>
    </ligand>
</feature>
<evidence type="ECO:0000256" key="4">
    <source>
        <dbReference type="ARBA" id="ARBA00022777"/>
    </source>
</evidence>
<keyword evidence="4 9" id="KW-0418">Kinase</keyword>
<comment type="catalytic activity">
    <reaction evidence="8 9">
        <text>UMP + ATP = UDP + ADP</text>
        <dbReference type="Rhea" id="RHEA:24400"/>
        <dbReference type="ChEBI" id="CHEBI:30616"/>
        <dbReference type="ChEBI" id="CHEBI:57865"/>
        <dbReference type="ChEBI" id="CHEBI:58223"/>
        <dbReference type="ChEBI" id="CHEBI:456216"/>
        <dbReference type="EC" id="2.7.4.14"/>
    </reaction>
</comment>
<feature type="compositionally biased region" description="Basic and acidic residues" evidence="10">
    <location>
        <begin position="70"/>
        <end position="80"/>
    </location>
</feature>
<dbReference type="AlphaFoldDB" id="V5EUJ8"/>
<evidence type="ECO:0000313" key="12">
    <source>
        <dbReference type="Proteomes" id="UP000019377"/>
    </source>
</evidence>
<dbReference type="GO" id="GO:0005737">
    <property type="term" value="C:cytoplasm"/>
    <property type="evidence" value="ECO:0007669"/>
    <property type="project" value="UniProtKB-SubCell"/>
</dbReference>
<dbReference type="EC" id="2.7.4.14" evidence="9"/>
<protein>
    <recommendedName>
        <fullName evidence="9">Uridylate kinase</fullName>
        <shortName evidence="9">UK</shortName>
        <ecNumber evidence="9">2.7.4.14</ecNumber>
    </recommendedName>
    <alternativeName>
        <fullName evidence="9">ATP:UMP phosphotransferase</fullName>
    </alternativeName>
    <alternativeName>
        <fullName evidence="9">Deoxycytidylate kinase</fullName>
        <shortName evidence="9">CK</shortName>
        <shortName evidence="9">dCMP kinase</shortName>
    </alternativeName>
    <alternativeName>
        <fullName evidence="9">Uridine monophosphate kinase</fullName>
        <shortName evidence="9">UMP kinase</shortName>
        <shortName evidence="9">UMPK</shortName>
    </alternativeName>
</protein>
<dbReference type="GO" id="GO:0006207">
    <property type="term" value="P:'de novo' pyrimidine nucleobase biosynthetic process"/>
    <property type="evidence" value="ECO:0007669"/>
    <property type="project" value="InterPro"/>
</dbReference>
<organism evidence="11 12">
    <name type="scientific">Kalmanozyma brasiliensis (strain GHG001)</name>
    <name type="common">Yeast</name>
    <name type="synonym">Pseudozyma brasiliensis</name>
    <dbReference type="NCBI Taxonomy" id="1365824"/>
    <lineage>
        <taxon>Eukaryota</taxon>
        <taxon>Fungi</taxon>
        <taxon>Dikarya</taxon>
        <taxon>Basidiomycota</taxon>
        <taxon>Ustilaginomycotina</taxon>
        <taxon>Ustilaginomycetes</taxon>
        <taxon>Ustilaginales</taxon>
        <taxon>Ustilaginaceae</taxon>
        <taxon>Kalmanozyma</taxon>
    </lineage>
</organism>
<dbReference type="PROSITE" id="PS00113">
    <property type="entry name" value="ADENYLATE_KINASE"/>
    <property type="match status" value="1"/>
</dbReference>
<dbReference type="Gene3D" id="3.40.50.300">
    <property type="entry name" value="P-loop containing nucleotide triphosphate hydrolases"/>
    <property type="match status" value="1"/>
</dbReference>
<dbReference type="Proteomes" id="UP000019377">
    <property type="component" value="Unassembled WGS sequence"/>
</dbReference>
<feature type="region of interest" description="Disordered" evidence="10">
    <location>
        <begin position="147"/>
        <end position="167"/>
    </location>
</feature>
<keyword evidence="6 9" id="KW-0665">Pyrimidine biosynthesis</keyword>
<dbReference type="CDD" id="cd01428">
    <property type="entry name" value="ADK"/>
    <property type="match status" value="1"/>
</dbReference>
<dbReference type="GO" id="GO:0005524">
    <property type="term" value="F:ATP binding"/>
    <property type="evidence" value="ECO:0007669"/>
    <property type="project" value="UniProtKB-KW"/>
</dbReference>
<dbReference type="HAMAP" id="MF_00235">
    <property type="entry name" value="Adenylate_kinase_Adk"/>
    <property type="match status" value="1"/>
</dbReference>
<gene>
    <name evidence="11" type="ORF">PSEUBRA_SCAF13g01987</name>
</gene>
<dbReference type="eggNOG" id="KOG3079">
    <property type="taxonomic scope" value="Eukaryota"/>
</dbReference>
<evidence type="ECO:0000313" key="11">
    <source>
        <dbReference type="EMBL" id="EST09025.1"/>
    </source>
</evidence>
<feature type="binding site" evidence="9">
    <location>
        <position position="210"/>
    </location>
    <ligand>
        <name>a ribonucleoside 5'-phosphate</name>
        <dbReference type="ChEBI" id="CHEBI:58043"/>
    </ligand>
</feature>
<keyword evidence="3 9" id="KW-0547">Nucleotide-binding</keyword>
<dbReference type="GO" id="GO:0005634">
    <property type="term" value="C:nucleus"/>
    <property type="evidence" value="ECO:0007669"/>
    <property type="project" value="UniProtKB-SubCell"/>
</dbReference>
<evidence type="ECO:0000256" key="1">
    <source>
        <dbReference type="ARBA" id="ARBA00022490"/>
    </source>
</evidence>
<feature type="binding site" evidence="9">
    <location>
        <position position="320"/>
    </location>
    <ligand>
        <name>ATP</name>
        <dbReference type="ChEBI" id="CHEBI:30616"/>
    </ligand>
</feature>
<keyword evidence="5 9" id="KW-0067">ATP-binding</keyword>
<feature type="binding site" evidence="9">
    <location>
        <begin position="232"/>
        <end position="234"/>
    </location>
    <ligand>
        <name>a ribonucleoside 5'-phosphate</name>
        <dbReference type="ChEBI" id="CHEBI:58043"/>
    </ligand>
</feature>
<dbReference type="FunFam" id="3.40.50.300:FF:000315">
    <property type="entry name" value="Adenylate kinase 1"/>
    <property type="match status" value="1"/>
</dbReference>
<feature type="region of interest" description="NMPbind" evidence="9">
    <location>
        <begin position="204"/>
        <end position="234"/>
    </location>
</feature>
<dbReference type="PRINTS" id="PR00094">
    <property type="entry name" value="ADENYLTKNASE"/>
</dbReference>
<dbReference type="EMBL" id="KI545855">
    <property type="protein sequence ID" value="EST09025.1"/>
    <property type="molecule type" value="Genomic_DNA"/>
</dbReference>
<comment type="domain">
    <text evidence="9">Consists of three domains, a large central CORE domain and two small peripheral domains, NMPbind and LID, which undergo movements during catalysis. The LID domain closes over the site of phosphoryl transfer upon ATP binding. Assembling and dissambling the active center during each catalytic cycle provides an effective means to prevent ATP hydrolysis.</text>
</comment>
<evidence type="ECO:0000256" key="5">
    <source>
        <dbReference type="ARBA" id="ARBA00022840"/>
    </source>
</evidence>
<dbReference type="STRING" id="1365824.V5EUJ8"/>
<dbReference type="OrthoDB" id="442176at2759"/>
<dbReference type="OMA" id="FAYISRT"/>
<feature type="binding site" evidence="9">
    <location>
        <position position="289"/>
    </location>
    <ligand>
        <name>a ribonucleoside 5'-phosphate</name>
        <dbReference type="ChEBI" id="CHEBI:58043"/>
    </ligand>
</feature>
<comment type="function">
    <text evidence="9">Catalyzes the phosphorylation of pyrimidine nucleoside monophosphates at the expense of ATP. Plays an important role in de novo pyrimidine nucleotide biosynthesis. Has preference for UMP and dUMP as phosphate acceptors, but can also use CMP, dCMP and AMP.</text>
</comment>
<dbReference type="HAMAP" id="MF_03172">
    <property type="entry name" value="Adenylate_kinase_UMP_CMP_kin"/>
    <property type="match status" value="1"/>
</dbReference>
<accession>V5EUJ8</accession>
<evidence type="ECO:0000256" key="9">
    <source>
        <dbReference type="HAMAP-Rule" id="MF_03172"/>
    </source>
</evidence>
<evidence type="ECO:0000256" key="8">
    <source>
        <dbReference type="ARBA" id="ARBA00048116"/>
    </source>
</evidence>
<feature type="region of interest" description="LID" evidence="9">
    <location>
        <begin position="319"/>
        <end position="329"/>
    </location>
</feature>
<evidence type="ECO:0000256" key="3">
    <source>
        <dbReference type="ARBA" id="ARBA00022741"/>
    </source>
</evidence>
<keyword evidence="7 9" id="KW-0539">Nucleus</keyword>
<keyword evidence="2 9" id="KW-0808">Transferase</keyword>
<dbReference type="GO" id="GO:0006221">
    <property type="term" value="P:pyrimidine nucleotide biosynthetic process"/>
    <property type="evidence" value="ECO:0007669"/>
    <property type="project" value="UniProtKB-UniRule"/>
</dbReference>
<comment type="subunit">
    <text evidence="9">Monomer.</text>
</comment>
<evidence type="ECO:0000256" key="7">
    <source>
        <dbReference type="ARBA" id="ARBA00023242"/>
    </source>
</evidence>
<dbReference type="HOGENOM" id="CLU_032354_0_2_1"/>
<feature type="binding site" evidence="9">
    <location>
        <begin position="282"/>
        <end position="285"/>
    </location>
    <ligand>
        <name>a ribonucleoside 5'-phosphate</name>
        <dbReference type="ChEBI" id="CHEBI:58043"/>
    </ligand>
</feature>
<comment type="similarity">
    <text evidence="9">Belongs to the adenylate kinase family. UMP-CMP kinase subfamily.</text>
</comment>
<dbReference type="Pfam" id="PF00406">
    <property type="entry name" value="ADK"/>
    <property type="match status" value="2"/>
</dbReference>
<comment type="cofactor">
    <cofactor evidence="9">
        <name>Mg(2+)</name>
        <dbReference type="ChEBI" id="CHEBI:18420"/>
    </cofactor>
    <text evidence="9">Binds 1 Mg(2+) ion per monomer.</text>
</comment>
<feature type="compositionally biased region" description="Low complexity" evidence="10">
    <location>
        <begin position="147"/>
        <end position="161"/>
    </location>
</feature>
<dbReference type="PANTHER" id="PTHR23359">
    <property type="entry name" value="NUCLEOTIDE KINASE"/>
    <property type="match status" value="1"/>
</dbReference>
<evidence type="ECO:0000256" key="2">
    <source>
        <dbReference type="ARBA" id="ARBA00022679"/>
    </source>
</evidence>
<dbReference type="InterPro" id="IPR006266">
    <property type="entry name" value="UMP_CMP_kinase"/>
</dbReference>
<reference evidence="12" key="1">
    <citation type="journal article" date="2013" name="Genome Announc.">
        <title>Draft genome sequence of Pseudozyma brasiliensis sp. nov. strain GHG001, a high producer of endo-1,4-xylanase isolated from an insect pest of sugarcane.</title>
        <authorList>
            <person name="Oliveira J.V.D.C."/>
            <person name="dos Santos R.A.C."/>
            <person name="Borges T.A."/>
            <person name="Riano-Pachon D.M."/>
            <person name="Goldman G.H."/>
        </authorList>
    </citation>
    <scope>NUCLEOTIDE SEQUENCE [LARGE SCALE GENOMIC DNA]</scope>
    <source>
        <strain evidence="12">GHG001</strain>
    </source>
</reference>